<dbReference type="AlphaFoldDB" id="A0A077WQW6"/>
<feature type="compositionally biased region" description="Polar residues" evidence="1">
    <location>
        <begin position="97"/>
        <end position="106"/>
    </location>
</feature>
<sequence>MNVPSTPTPSSATSGQTTTAPLLQQTKTDMSLPPSSSTTTAIQSIYAETFSVVGNDFLSILVRELARCTQSQHVLIYQLMTRQDYNEMEKHSPLPPSSMTNSTTERSPVGSPHHQATSSSSSSSRGRSSKSHGNEEEEVLMIRASHSSLPHL</sequence>
<feature type="region of interest" description="Disordered" evidence="1">
    <location>
        <begin position="87"/>
        <end position="152"/>
    </location>
</feature>
<dbReference type="EMBL" id="LK023329">
    <property type="protein sequence ID" value="CDS09077.1"/>
    <property type="molecule type" value="Genomic_DNA"/>
</dbReference>
<proteinExistence type="predicted"/>
<accession>A0A077WQW6</accession>
<gene>
    <name evidence="2" type="ORF">LRAMOSA10437</name>
</gene>
<evidence type="ECO:0000256" key="1">
    <source>
        <dbReference type="SAM" id="MobiDB-lite"/>
    </source>
</evidence>
<organism evidence="2">
    <name type="scientific">Lichtheimia ramosa</name>
    <dbReference type="NCBI Taxonomy" id="688394"/>
    <lineage>
        <taxon>Eukaryota</taxon>
        <taxon>Fungi</taxon>
        <taxon>Fungi incertae sedis</taxon>
        <taxon>Mucoromycota</taxon>
        <taxon>Mucoromycotina</taxon>
        <taxon>Mucoromycetes</taxon>
        <taxon>Mucorales</taxon>
        <taxon>Lichtheimiaceae</taxon>
        <taxon>Lichtheimia</taxon>
    </lineage>
</organism>
<protein>
    <submittedName>
        <fullName evidence="2">Uncharacterized protein</fullName>
    </submittedName>
</protein>
<evidence type="ECO:0000313" key="2">
    <source>
        <dbReference type="EMBL" id="CDS09077.1"/>
    </source>
</evidence>
<reference evidence="2" key="1">
    <citation type="journal article" date="2014" name="Genome Announc.">
        <title>De novo whole-genome sequence and genome annotation of Lichtheimia ramosa.</title>
        <authorList>
            <person name="Linde J."/>
            <person name="Schwartze V."/>
            <person name="Binder U."/>
            <person name="Lass-Florl C."/>
            <person name="Voigt K."/>
            <person name="Horn F."/>
        </authorList>
    </citation>
    <scope>NUCLEOTIDE SEQUENCE</scope>
    <source>
        <strain evidence="2">JMRC FSU:6197</strain>
    </source>
</reference>
<name>A0A077WQW6_9FUNG</name>